<dbReference type="EMBL" id="AP023094">
    <property type="protein sequence ID" value="BCE48655.1"/>
    <property type="molecule type" value="Genomic_DNA"/>
</dbReference>
<evidence type="ECO:0000313" key="2">
    <source>
        <dbReference type="EMBL" id="BCE22391.1"/>
    </source>
</evidence>
<feature type="transmembrane region" description="Helical" evidence="1">
    <location>
        <begin position="7"/>
        <end position="30"/>
    </location>
</feature>
<reference evidence="3" key="3">
    <citation type="submission" date="2020-05" db="EMBL/GenBank/DDBJ databases">
        <title>Complete genome sequence of Bradyrhizobium diazoefficiens XF4 isolated from soybean nodule.</title>
        <authorList>
            <person name="Noda R."/>
            <person name="Kakizaki K."/>
            <person name="Minamisawa K."/>
        </authorList>
    </citation>
    <scope>NUCLEOTIDE SEQUENCE</scope>
    <source>
        <strain evidence="3">XF4</strain>
    </source>
</reference>
<dbReference type="EMBL" id="AP023099">
    <property type="protein sequence ID" value="BCE92171.1"/>
    <property type="molecule type" value="Genomic_DNA"/>
</dbReference>
<accession>A0A809Z9W4</accession>
<keyword evidence="1" id="KW-0812">Transmembrane</keyword>
<keyword evidence="1" id="KW-1133">Transmembrane helix</keyword>
<dbReference type="EMBL" id="AP023091">
    <property type="protein sequence ID" value="BCE22391.1"/>
    <property type="molecule type" value="Genomic_DNA"/>
</dbReference>
<feature type="transmembrane region" description="Helical" evidence="1">
    <location>
        <begin position="36"/>
        <end position="56"/>
    </location>
</feature>
<proteinExistence type="predicted"/>
<evidence type="ECO:0000313" key="3">
    <source>
        <dbReference type="EMBL" id="BCE48655.1"/>
    </source>
</evidence>
<evidence type="ECO:0000313" key="4">
    <source>
        <dbReference type="EMBL" id="BCE92171.1"/>
    </source>
</evidence>
<dbReference type="AlphaFoldDB" id="A0A809Z9W4"/>
<feature type="transmembrane region" description="Helical" evidence="1">
    <location>
        <begin position="77"/>
        <end position="99"/>
    </location>
</feature>
<reference evidence="2" key="1">
    <citation type="submission" date="2020-05" db="EMBL/GenBank/DDBJ databases">
        <title>Complete genome sequence of Bradyrhizobium diazoefficiens XF1 isolated from soybean nodule.</title>
        <authorList>
            <person name="Noda R."/>
            <person name="Kakizaki K."/>
            <person name="Minamisawa K."/>
        </authorList>
    </citation>
    <scope>NUCLEOTIDE SEQUENCE</scope>
    <source>
        <strain evidence="2">XF1</strain>
    </source>
</reference>
<organism evidence="3">
    <name type="scientific">Bradyrhizobium diazoefficiens</name>
    <dbReference type="NCBI Taxonomy" id="1355477"/>
    <lineage>
        <taxon>Bacteria</taxon>
        <taxon>Pseudomonadati</taxon>
        <taxon>Pseudomonadota</taxon>
        <taxon>Alphaproteobacteria</taxon>
        <taxon>Hyphomicrobiales</taxon>
        <taxon>Nitrobacteraceae</taxon>
        <taxon>Bradyrhizobium</taxon>
    </lineage>
</organism>
<protein>
    <submittedName>
        <fullName evidence="3">Uncharacterized protein</fullName>
    </submittedName>
</protein>
<gene>
    <name evidence="4" type="ORF">XF10B_49690</name>
    <name evidence="2" type="ORF">XF1B_50720</name>
    <name evidence="3" type="ORF">XF4B_50040</name>
</gene>
<evidence type="ECO:0000256" key="1">
    <source>
        <dbReference type="SAM" id="Phobius"/>
    </source>
</evidence>
<keyword evidence="1" id="KW-0472">Membrane</keyword>
<sequence length="193" mass="20332">MKALVTILGFMGGAIVAGLGMVILGVLAFGDGPYRGPTWFVCASVGAVLGIGWGGAEWARNRFTSSGLSQKKTISSIIGIAILMCGAMAAGKFAGKWAAGFDPNLKDISQSDRHDIIKLVKQQCENEAPRKVVFKGARASRVVVFCQCFGDAVGSILSRADADFMIQNVSMPTSLDKRAQDLGVECLKKSGVL</sequence>
<name>A0A809Z9W4_9BRAD</name>
<reference evidence="4" key="2">
    <citation type="submission" date="2020-05" db="EMBL/GenBank/DDBJ databases">
        <title>Complete genome sequence of Bradyrhizobium diazoefficiens XF10 isolated from soybean nodule.</title>
        <authorList>
            <person name="Noda R."/>
            <person name="Kakizaki K."/>
            <person name="Minamisawa K."/>
        </authorList>
    </citation>
    <scope>NUCLEOTIDE SEQUENCE</scope>
    <source>
        <strain evidence="4">XF10</strain>
    </source>
</reference>